<evidence type="ECO:0000313" key="1">
    <source>
        <dbReference type="EMBL" id="DAF98908.1"/>
    </source>
</evidence>
<organism evidence="1">
    <name type="scientific">Siphoviridae sp. ctzO58</name>
    <dbReference type="NCBI Taxonomy" id="2825748"/>
    <lineage>
        <taxon>Viruses</taxon>
        <taxon>Duplodnaviria</taxon>
        <taxon>Heunggongvirae</taxon>
        <taxon>Uroviricota</taxon>
        <taxon>Caudoviricetes</taxon>
    </lineage>
</organism>
<name>A0A8S5UWU0_9CAUD</name>
<accession>A0A8S5UWU0</accession>
<sequence length="70" mass="8268">MVRPWEFLPGLFFWKRADEDMDSSFALTIFIGGKWVEWGFQRAKAKTISKKSGFAYDFHQEGDFRGKWGK</sequence>
<reference evidence="1" key="1">
    <citation type="journal article" date="2021" name="Proc. Natl. Acad. Sci. U.S.A.">
        <title>A Catalog of Tens of Thousands of Viruses from Human Metagenomes Reveals Hidden Associations with Chronic Diseases.</title>
        <authorList>
            <person name="Tisza M.J."/>
            <person name="Buck C.B."/>
        </authorList>
    </citation>
    <scope>NUCLEOTIDE SEQUENCE</scope>
    <source>
        <strain evidence="1">CtzO58</strain>
    </source>
</reference>
<protein>
    <submittedName>
        <fullName evidence="1">Uncharacterized protein</fullName>
    </submittedName>
</protein>
<proteinExistence type="predicted"/>
<dbReference type="EMBL" id="BK016157">
    <property type="protein sequence ID" value="DAF98908.1"/>
    <property type="molecule type" value="Genomic_DNA"/>
</dbReference>